<comment type="caution">
    <text evidence="6">The sequence shown here is derived from an EMBL/GenBank/DDBJ whole genome shotgun (WGS) entry which is preliminary data.</text>
</comment>
<dbReference type="Proteomes" id="UP001501532">
    <property type="component" value="Unassembled WGS sequence"/>
</dbReference>
<dbReference type="Pfam" id="PF00440">
    <property type="entry name" value="TetR_N"/>
    <property type="match status" value="1"/>
</dbReference>
<dbReference type="PROSITE" id="PS50977">
    <property type="entry name" value="HTH_TETR_2"/>
    <property type="match status" value="1"/>
</dbReference>
<dbReference type="SUPFAM" id="SSF46689">
    <property type="entry name" value="Homeodomain-like"/>
    <property type="match status" value="1"/>
</dbReference>
<name>A0ABP6KZ45_9ACTN</name>
<dbReference type="PANTHER" id="PTHR47506">
    <property type="entry name" value="TRANSCRIPTIONAL REGULATORY PROTEIN"/>
    <property type="match status" value="1"/>
</dbReference>
<organism evidence="6 7">
    <name type="scientific">Streptomyces glomeratus</name>
    <dbReference type="NCBI Taxonomy" id="284452"/>
    <lineage>
        <taxon>Bacteria</taxon>
        <taxon>Bacillati</taxon>
        <taxon>Actinomycetota</taxon>
        <taxon>Actinomycetes</taxon>
        <taxon>Kitasatosporales</taxon>
        <taxon>Streptomycetaceae</taxon>
        <taxon>Streptomyces</taxon>
    </lineage>
</organism>
<keyword evidence="2 4" id="KW-0238">DNA-binding</keyword>
<evidence type="ECO:0000259" key="5">
    <source>
        <dbReference type="PROSITE" id="PS50977"/>
    </source>
</evidence>
<evidence type="ECO:0000313" key="6">
    <source>
        <dbReference type="EMBL" id="GAA3027471.1"/>
    </source>
</evidence>
<dbReference type="InterPro" id="IPR009057">
    <property type="entry name" value="Homeodomain-like_sf"/>
</dbReference>
<sequence>MPRPSVREQLVDAAAECFHERGFNGIGVQEITRAAGVPKGSFYNHFPSKEALAVEIMRRYAVTRRLDMLEDRTLAPAPRLRAHFGYLADDLERFQFARGCLFGNFGAELSAQSADVRSQVESGLDRWTAQVTSALEEARSAGTLKSTLEPETLAGFLVNAWEGAALRAKVTRSREPLDDFLTLFDSLVA</sequence>
<keyword evidence="3" id="KW-0804">Transcription</keyword>
<dbReference type="PRINTS" id="PR00455">
    <property type="entry name" value="HTHTETR"/>
</dbReference>
<reference evidence="7" key="1">
    <citation type="journal article" date="2019" name="Int. J. Syst. Evol. Microbiol.">
        <title>The Global Catalogue of Microorganisms (GCM) 10K type strain sequencing project: providing services to taxonomists for standard genome sequencing and annotation.</title>
        <authorList>
            <consortium name="The Broad Institute Genomics Platform"/>
            <consortium name="The Broad Institute Genome Sequencing Center for Infectious Disease"/>
            <person name="Wu L."/>
            <person name="Ma J."/>
        </authorList>
    </citation>
    <scope>NUCLEOTIDE SEQUENCE [LARGE SCALE GENOMIC DNA]</scope>
    <source>
        <strain evidence="7">JCM 9091</strain>
    </source>
</reference>
<evidence type="ECO:0000313" key="7">
    <source>
        <dbReference type="Proteomes" id="UP001501532"/>
    </source>
</evidence>
<dbReference type="RefSeq" id="WP_234519300.1">
    <property type="nucleotide sequence ID" value="NZ_BAAAUF010000004.1"/>
</dbReference>
<feature type="domain" description="HTH tetR-type" evidence="5">
    <location>
        <begin position="4"/>
        <end position="64"/>
    </location>
</feature>
<protein>
    <submittedName>
        <fullName evidence="6">TetR/AcrR family transcriptional regulator</fullName>
    </submittedName>
</protein>
<dbReference type="InterPro" id="IPR001647">
    <property type="entry name" value="HTH_TetR"/>
</dbReference>
<evidence type="ECO:0000256" key="2">
    <source>
        <dbReference type="ARBA" id="ARBA00023125"/>
    </source>
</evidence>
<evidence type="ECO:0000256" key="1">
    <source>
        <dbReference type="ARBA" id="ARBA00023015"/>
    </source>
</evidence>
<gene>
    <name evidence="6" type="ORF">GCM10010448_06890</name>
</gene>
<keyword evidence="1" id="KW-0805">Transcription regulation</keyword>
<dbReference type="PANTHER" id="PTHR47506:SF6">
    <property type="entry name" value="HTH-TYPE TRANSCRIPTIONAL REPRESSOR NEMR"/>
    <property type="match status" value="1"/>
</dbReference>
<keyword evidence="7" id="KW-1185">Reference proteome</keyword>
<evidence type="ECO:0000256" key="3">
    <source>
        <dbReference type="ARBA" id="ARBA00023163"/>
    </source>
</evidence>
<feature type="DNA-binding region" description="H-T-H motif" evidence="4">
    <location>
        <begin position="27"/>
        <end position="46"/>
    </location>
</feature>
<evidence type="ECO:0000256" key="4">
    <source>
        <dbReference type="PROSITE-ProRule" id="PRU00335"/>
    </source>
</evidence>
<dbReference type="InterPro" id="IPR011075">
    <property type="entry name" value="TetR_C"/>
</dbReference>
<accession>A0ABP6KZ45</accession>
<dbReference type="Pfam" id="PF16925">
    <property type="entry name" value="TetR_C_13"/>
    <property type="match status" value="1"/>
</dbReference>
<proteinExistence type="predicted"/>
<dbReference type="Gene3D" id="1.10.357.10">
    <property type="entry name" value="Tetracycline Repressor, domain 2"/>
    <property type="match status" value="1"/>
</dbReference>
<dbReference type="InterPro" id="IPR036271">
    <property type="entry name" value="Tet_transcr_reg_TetR-rel_C_sf"/>
</dbReference>
<dbReference type="EMBL" id="BAAAUF010000004">
    <property type="protein sequence ID" value="GAA3027471.1"/>
    <property type="molecule type" value="Genomic_DNA"/>
</dbReference>
<dbReference type="SUPFAM" id="SSF48498">
    <property type="entry name" value="Tetracyclin repressor-like, C-terminal domain"/>
    <property type="match status" value="1"/>
</dbReference>